<feature type="compositionally biased region" description="Polar residues" evidence="6">
    <location>
        <begin position="208"/>
        <end position="219"/>
    </location>
</feature>
<dbReference type="PROSITE" id="PS51754">
    <property type="entry name" value="OVATE"/>
    <property type="match status" value="1"/>
</dbReference>
<sequence length="509" mass="57348">MGGSFKDRHRRPFIWQDEMAEVKNLFRKVAKVKNSGFTGFSVWKDEPTAETLSRNRLRRRRAQYPLDATHLNYSESPYEALNHLHNIRGMCSRIQRQDLVVERKKKDYDVAIHPSLIRRPVTALASYIGFDPGDRTSLLRRPSSAPNPTGTPLYYTAPKPTVLYDVTHGCPRYKSSNSKRRPSSVNSTRSGSSLQSERRWDSSKNRRLSSSFNRSASAQERSRSKLVSKKPPRYKHQQQVEKYKQVESKGDAVSHGSRGNSSKGTSPTCSSGDSPRDNMYTQAGGDVPDSPRSTPPEDALNSGTSRPSSAKKDKTKFSDRSCGLWALKQQQQHRPQTADPPSDSGCEHRKQQRLSTSISHPGRKNRGKRDETQTVQTRTNLSSDESYFEGQPYARNGPENSSNQGNSESKSTDEQTYSSTGAQETDTTSVSAATDDDSHILIKHSTDPYADFKTSMMHMINEEGLISKHTELEELFQYYMDLNPVVHHEILKRVISDIRKDIAAGKTSR</sequence>
<dbReference type="InterPro" id="IPR038933">
    <property type="entry name" value="Ovate"/>
</dbReference>
<dbReference type="Pfam" id="PF04844">
    <property type="entry name" value="Ovate"/>
    <property type="match status" value="1"/>
</dbReference>
<feature type="compositionally biased region" description="Polar residues" evidence="6">
    <location>
        <begin position="373"/>
        <end position="385"/>
    </location>
</feature>
<evidence type="ECO:0000256" key="5">
    <source>
        <dbReference type="ARBA" id="ARBA00023242"/>
    </source>
</evidence>
<organism evidence="8 9">
    <name type="scientific">Riccia sorocarpa</name>
    <dbReference type="NCBI Taxonomy" id="122646"/>
    <lineage>
        <taxon>Eukaryota</taxon>
        <taxon>Viridiplantae</taxon>
        <taxon>Streptophyta</taxon>
        <taxon>Embryophyta</taxon>
        <taxon>Marchantiophyta</taxon>
        <taxon>Marchantiopsida</taxon>
        <taxon>Marchantiidae</taxon>
        <taxon>Marchantiales</taxon>
        <taxon>Ricciaceae</taxon>
        <taxon>Riccia</taxon>
    </lineage>
</organism>
<dbReference type="NCBIfam" id="TIGR01568">
    <property type="entry name" value="A_thal_3678"/>
    <property type="match status" value="1"/>
</dbReference>
<keyword evidence="9" id="KW-1185">Reference proteome</keyword>
<feature type="compositionally biased region" description="Basic and acidic residues" evidence="6">
    <location>
        <begin position="310"/>
        <end position="319"/>
    </location>
</feature>
<dbReference type="GO" id="GO:0005634">
    <property type="term" value="C:nucleus"/>
    <property type="evidence" value="ECO:0007669"/>
    <property type="project" value="UniProtKB-SubCell"/>
</dbReference>
<keyword evidence="2" id="KW-0678">Repressor</keyword>
<dbReference type="AlphaFoldDB" id="A0ABD3IFA9"/>
<comment type="subcellular location">
    <subcellularLocation>
        <location evidence="1">Nucleus</location>
    </subcellularLocation>
</comment>
<gene>
    <name evidence="8" type="ORF">R1sor_020339</name>
</gene>
<evidence type="ECO:0000259" key="7">
    <source>
        <dbReference type="PROSITE" id="PS51754"/>
    </source>
</evidence>
<protein>
    <recommendedName>
        <fullName evidence="7">OVATE domain-containing protein</fullName>
    </recommendedName>
</protein>
<keyword evidence="5" id="KW-0539">Nucleus</keyword>
<keyword evidence="3" id="KW-0805">Transcription regulation</keyword>
<evidence type="ECO:0000256" key="4">
    <source>
        <dbReference type="ARBA" id="ARBA00023163"/>
    </source>
</evidence>
<evidence type="ECO:0000256" key="3">
    <source>
        <dbReference type="ARBA" id="ARBA00023015"/>
    </source>
</evidence>
<dbReference type="InterPro" id="IPR006458">
    <property type="entry name" value="Ovate_C"/>
</dbReference>
<dbReference type="PANTHER" id="PTHR33057:SF70">
    <property type="entry name" value="TRANSCRIPTION REPRESSOR-RELATED"/>
    <property type="match status" value="1"/>
</dbReference>
<name>A0ABD3IFA9_9MARC</name>
<evidence type="ECO:0000256" key="1">
    <source>
        <dbReference type="ARBA" id="ARBA00004123"/>
    </source>
</evidence>
<feature type="compositionally biased region" description="Polar residues" evidence="6">
    <location>
        <begin position="257"/>
        <end position="273"/>
    </location>
</feature>
<feature type="compositionally biased region" description="Polar residues" evidence="6">
    <location>
        <begin position="398"/>
        <end position="424"/>
    </location>
</feature>
<evidence type="ECO:0000256" key="6">
    <source>
        <dbReference type="SAM" id="MobiDB-lite"/>
    </source>
</evidence>
<evidence type="ECO:0000256" key="2">
    <source>
        <dbReference type="ARBA" id="ARBA00022491"/>
    </source>
</evidence>
<evidence type="ECO:0000313" key="9">
    <source>
        <dbReference type="Proteomes" id="UP001633002"/>
    </source>
</evidence>
<keyword evidence="4" id="KW-0804">Transcription</keyword>
<feature type="region of interest" description="Disordered" evidence="6">
    <location>
        <begin position="135"/>
        <end position="433"/>
    </location>
</feature>
<reference evidence="8 9" key="1">
    <citation type="submission" date="2024-09" db="EMBL/GenBank/DDBJ databases">
        <title>Chromosome-scale assembly of Riccia sorocarpa.</title>
        <authorList>
            <person name="Paukszto L."/>
        </authorList>
    </citation>
    <scope>NUCLEOTIDE SEQUENCE [LARGE SCALE GENOMIC DNA]</scope>
    <source>
        <strain evidence="8">LP-2024</strain>
        <tissue evidence="8">Aerial parts of the thallus</tissue>
    </source>
</reference>
<accession>A0ABD3IFA9</accession>
<dbReference type="EMBL" id="JBJQOH010000001">
    <property type="protein sequence ID" value="KAL3702317.1"/>
    <property type="molecule type" value="Genomic_DNA"/>
</dbReference>
<feature type="compositionally biased region" description="Basic and acidic residues" evidence="6">
    <location>
        <begin position="238"/>
        <end position="252"/>
    </location>
</feature>
<feature type="compositionally biased region" description="Polar residues" evidence="6">
    <location>
        <begin position="183"/>
        <end position="195"/>
    </location>
</feature>
<dbReference type="PANTHER" id="PTHR33057">
    <property type="entry name" value="TRANSCRIPTION REPRESSOR OFP7-RELATED"/>
    <property type="match status" value="1"/>
</dbReference>
<feature type="compositionally biased region" description="Basic residues" evidence="6">
    <location>
        <begin position="224"/>
        <end position="236"/>
    </location>
</feature>
<proteinExistence type="predicted"/>
<feature type="domain" description="OVATE" evidence="7">
    <location>
        <begin position="441"/>
        <end position="501"/>
    </location>
</feature>
<evidence type="ECO:0000313" key="8">
    <source>
        <dbReference type="EMBL" id="KAL3702317.1"/>
    </source>
</evidence>
<dbReference type="Proteomes" id="UP001633002">
    <property type="component" value="Unassembled WGS sequence"/>
</dbReference>
<comment type="caution">
    <text evidence="8">The sequence shown here is derived from an EMBL/GenBank/DDBJ whole genome shotgun (WGS) entry which is preliminary data.</text>
</comment>